<gene>
    <name evidence="1" type="ORF">NO1_0768</name>
</gene>
<protein>
    <submittedName>
        <fullName evidence="1">Protein DUF721</fullName>
    </submittedName>
</protein>
<evidence type="ECO:0000313" key="2">
    <source>
        <dbReference type="Proteomes" id="UP000269352"/>
    </source>
</evidence>
<proteinExistence type="predicted"/>
<dbReference type="Pfam" id="PF05258">
    <property type="entry name" value="DciA"/>
    <property type="match status" value="1"/>
</dbReference>
<dbReference type="EMBL" id="BGZN01000010">
    <property type="protein sequence ID" value="GBR73375.1"/>
    <property type="molecule type" value="Genomic_DNA"/>
</dbReference>
<reference evidence="1 2" key="1">
    <citation type="journal article" date="2019" name="ISME J.">
        <title>Genome analyses of uncultured TG2/ZB3 bacteria in 'Margulisbacteria' specifically attached to ectosymbiotic spirochetes of protists in the termite gut.</title>
        <authorList>
            <person name="Utami Y.D."/>
            <person name="Kuwahara H."/>
            <person name="Igai K."/>
            <person name="Murakami T."/>
            <person name="Sugaya K."/>
            <person name="Morikawa T."/>
            <person name="Nagura Y."/>
            <person name="Yuki M."/>
            <person name="Deevong P."/>
            <person name="Inoue T."/>
            <person name="Kihara K."/>
            <person name="Lo N."/>
            <person name="Yamada A."/>
            <person name="Ohkuma M."/>
            <person name="Hongoh Y."/>
        </authorList>
    </citation>
    <scope>NUCLEOTIDE SEQUENCE [LARGE SCALE GENOMIC DNA]</scope>
    <source>
        <strain evidence="1">NkOx7-01</strain>
    </source>
</reference>
<name>A0A388T9R4_TERA1</name>
<evidence type="ECO:0000313" key="1">
    <source>
        <dbReference type="EMBL" id="GBR73375.1"/>
    </source>
</evidence>
<accession>A0A388T9R4</accession>
<keyword evidence="2" id="KW-1185">Reference proteome</keyword>
<dbReference type="Proteomes" id="UP000269352">
    <property type="component" value="Unassembled WGS sequence"/>
</dbReference>
<comment type="caution">
    <text evidence="1">The sequence shown here is derived from an EMBL/GenBank/DDBJ whole genome shotgun (WGS) entry which is preliminary data.</text>
</comment>
<organism evidence="1 2">
    <name type="scientific">Termititenax aidoneus</name>
    <dbReference type="NCBI Taxonomy" id="2218524"/>
    <lineage>
        <taxon>Bacteria</taxon>
        <taxon>Bacillati</taxon>
        <taxon>Candidatus Margulisiibacteriota</taxon>
        <taxon>Candidatus Termititenacia</taxon>
        <taxon>Candidatus Termititenacales</taxon>
        <taxon>Candidatus Termititenacaceae</taxon>
        <taxon>Candidatus Termititenax</taxon>
    </lineage>
</organism>
<dbReference type="AlphaFoldDB" id="A0A388T9R4"/>
<dbReference type="InterPro" id="IPR007922">
    <property type="entry name" value="DciA-like"/>
</dbReference>
<sequence length="227" mass="26134">MNSLGEILQRLLGRNYQLRDGLALETLKAAWPQVAAGNLKLQPCAYKNKTLFLASASAAWAQQGQYFRPVILEKYRTLCPQIVIKEIKIKATGYVEPQKPDRPDNSYPQKVCAVCGQKFWGGGRVCILCQNKKDRKIDAEIRRCLDEAPWARYRDIKDTLPQIGETRFNGVLSELQEEILFWLWRTPEKSAAVKYIMLKTGFTPDKINDNIIKEHLPKKLHKLLYEN</sequence>